<keyword evidence="2" id="KW-1185">Reference proteome</keyword>
<proteinExistence type="predicted"/>
<sequence length="141" mass="15816">MSEEYLQNYSYLWDGSQPNWCLSPLPDLVELVVIFKGGADLKSLLVLKSVSAFASLSSKELLEKFKGAKEISIGQMEKNDAEKLMVVLLPRGLQSEIKPLGPRYVIVNRELNSILSIENDEVYRKVKERMLAEGVTVIMPG</sequence>
<gene>
    <name evidence="1" type="ORF">VA599_19390</name>
</gene>
<comment type="caution">
    <text evidence="1">The sequence shown here is derived from an EMBL/GenBank/DDBJ whole genome shotgun (WGS) entry which is preliminary data.</text>
</comment>
<organism evidence="1 2">
    <name type="scientific">Chromobacterium indicum</name>
    <dbReference type="NCBI Taxonomy" id="3110228"/>
    <lineage>
        <taxon>Bacteria</taxon>
        <taxon>Pseudomonadati</taxon>
        <taxon>Pseudomonadota</taxon>
        <taxon>Betaproteobacteria</taxon>
        <taxon>Neisseriales</taxon>
        <taxon>Chromobacteriaceae</taxon>
        <taxon>Chromobacterium</taxon>
    </lineage>
</organism>
<name>A0ABV0CPG9_9NEIS</name>
<evidence type="ECO:0000313" key="2">
    <source>
        <dbReference type="Proteomes" id="UP001405405"/>
    </source>
</evidence>
<evidence type="ECO:0000313" key="1">
    <source>
        <dbReference type="EMBL" id="MEN7432917.1"/>
    </source>
</evidence>
<dbReference type="Proteomes" id="UP001405405">
    <property type="component" value="Unassembled WGS sequence"/>
</dbReference>
<reference evidence="1 2" key="1">
    <citation type="submission" date="2023-12" db="EMBL/GenBank/DDBJ databases">
        <title>Chromobacterium sp. strain TRC.1.1.SA producing antimicrobial pigment.</title>
        <authorList>
            <person name="Verma N."/>
            <person name="Choksket S."/>
            <person name="Pinnaka A.K."/>
            <person name="Korpole S."/>
        </authorList>
    </citation>
    <scope>NUCLEOTIDE SEQUENCE [LARGE SCALE GENOMIC DNA]</scope>
    <source>
        <strain evidence="1 2">TRC1.1.SA</strain>
    </source>
</reference>
<protein>
    <submittedName>
        <fullName evidence="1">Uncharacterized protein</fullName>
    </submittedName>
</protein>
<accession>A0ABV0CPG9</accession>
<dbReference type="EMBL" id="JAYFSJ010000016">
    <property type="protein sequence ID" value="MEN7432917.1"/>
    <property type="molecule type" value="Genomic_DNA"/>
</dbReference>
<dbReference type="RefSeq" id="WP_346790141.1">
    <property type="nucleotide sequence ID" value="NZ_JAYFSJ010000016.1"/>
</dbReference>